<accession>A0A4P7AKT8</accession>
<organism evidence="1 2">
    <name type="scientific">Spiroplasma gladiatoris</name>
    <dbReference type="NCBI Taxonomy" id="2143"/>
    <lineage>
        <taxon>Bacteria</taxon>
        <taxon>Bacillati</taxon>
        <taxon>Mycoplasmatota</taxon>
        <taxon>Mollicutes</taxon>
        <taxon>Entomoplasmatales</taxon>
        <taxon>Spiroplasmataceae</taxon>
        <taxon>Spiroplasma</taxon>
    </lineage>
</organism>
<keyword evidence="2" id="KW-1185">Reference proteome</keyword>
<dbReference type="AlphaFoldDB" id="A0A4P7AKT8"/>
<evidence type="ECO:0000313" key="2">
    <source>
        <dbReference type="Proteomes" id="UP000294309"/>
    </source>
</evidence>
<reference evidence="1 2" key="1">
    <citation type="submission" date="2019-03" db="EMBL/GenBank/DDBJ databases">
        <title>Complete genome sequence of Spiroplasma gladiatoris TG-1 (DSM 22552).</title>
        <authorList>
            <person name="Lin Y.-C."/>
            <person name="Chou L."/>
            <person name="Kuo C.-H."/>
        </authorList>
    </citation>
    <scope>NUCLEOTIDE SEQUENCE [LARGE SCALE GENOMIC DNA]</scope>
    <source>
        <strain evidence="1 2">TG-1</strain>
    </source>
</reference>
<gene>
    <name evidence="1" type="ORF">SGLAD_v1c09710</name>
</gene>
<proteinExistence type="predicted"/>
<protein>
    <submittedName>
        <fullName evidence="1">Uncharacterized protein</fullName>
    </submittedName>
</protein>
<dbReference type="Proteomes" id="UP000294309">
    <property type="component" value="Chromosome"/>
</dbReference>
<sequence>MQKEIKPIEYEKIITSAVNEVYNNFLNNVEKDFVVPKIMKELFSNLKNITNKEDLDTFGITFDKSLSEWKSENENSDKLVLLNHMMAIFQNAVVVILSLDNNLEKEKLEKGIVKEMGGLDIIVTTTLQAFGTKSNELIEAYQNRYEIDKELNIFENINNTLKRIVDIPADQAFRDLVQNLIDFFESYFLGYKKLSETKSINWTKEKFDMLMDYANAFYLLAFFTRLVLTYPKQEGLMPEEVFNKIVPTINVY</sequence>
<dbReference type="OrthoDB" id="388816at2"/>
<dbReference type="RefSeq" id="WP_134298284.1">
    <property type="nucleotide sequence ID" value="NZ_CP038013.1"/>
</dbReference>
<dbReference type="KEGG" id="sgq:SGLAD_v1c09710"/>
<name>A0A4P7AKT8_9MOLU</name>
<evidence type="ECO:0000313" key="1">
    <source>
        <dbReference type="EMBL" id="QBQ08170.1"/>
    </source>
</evidence>
<dbReference type="EMBL" id="CP038013">
    <property type="protein sequence ID" value="QBQ08170.1"/>
    <property type="molecule type" value="Genomic_DNA"/>
</dbReference>